<evidence type="ECO:0000313" key="2">
    <source>
        <dbReference type="EMBL" id="TYI33617.1"/>
    </source>
</evidence>
<dbReference type="Proteomes" id="UP000322667">
    <property type="component" value="Chromosome A04"/>
</dbReference>
<accession>A0A5D2QY95</accession>
<evidence type="ECO:0000313" key="3">
    <source>
        <dbReference type="Proteomes" id="UP000322667"/>
    </source>
</evidence>
<organism evidence="2 3">
    <name type="scientific">Gossypium tomentosum</name>
    <name type="common">Hawaiian cotton</name>
    <name type="synonym">Gossypium sandvicense</name>
    <dbReference type="NCBI Taxonomy" id="34277"/>
    <lineage>
        <taxon>Eukaryota</taxon>
        <taxon>Viridiplantae</taxon>
        <taxon>Streptophyta</taxon>
        <taxon>Embryophyta</taxon>
        <taxon>Tracheophyta</taxon>
        <taxon>Spermatophyta</taxon>
        <taxon>Magnoliopsida</taxon>
        <taxon>eudicotyledons</taxon>
        <taxon>Gunneridae</taxon>
        <taxon>Pentapetalae</taxon>
        <taxon>rosids</taxon>
        <taxon>malvids</taxon>
        <taxon>Malvales</taxon>
        <taxon>Malvaceae</taxon>
        <taxon>Malvoideae</taxon>
        <taxon>Gossypium</taxon>
    </lineage>
</organism>
<gene>
    <name evidence="2" type="ORF">ES332_A04G146500v1</name>
</gene>
<dbReference type="AlphaFoldDB" id="A0A5D2QY95"/>
<dbReference type="EMBL" id="CM017613">
    <property type="protein sequence ID" value="TYI33617.1"/>
    <property type="molecule type" value="Genomic_DNA"/>
</dbReference>
<keyword evidence="3" id="KW-1185">Reference proteome</keyword>
<protein>
    <submittedName>
        <fullName evidence="2">Uncharacterized protein</fullName>
    </submittedName>
</protein>
<proteinExistence type="predicted"/>
<feature type="region of interest" description="Disordered" evidence="1">
    <location>
        <begin position="52"/>
        <end position="73"/>
    </location>
</feature>
<sequence length="73" mass="8459">MGCLITMLKLLRSLLRIRKQSCRMENTSYIGKLAEHRAESYVTCTEMPVSTTYMSPTRKNEGSEQHSWRSMTV</sequence>
<reference evidence="2 3" key="1">
    <citation type="submission" date="2019-07" db="EMBL/GenBank/DDBJ databases">
        <title>WGS assembly of Gossypium tomentosum.</title>
        <authorList>
            <person name="Chen Z.J."/>
            <person name="Sreedasyam A."/>
            <person name="Ando A."/>
            <person name="Song Q."/>
            <person name="De L."/>
            <person name="Hulse-Kemp A."/>
            <person name="Ding M."/>
            <person name="Ye W."/>
            <person name="Kirkbride R."/>
            <person name="Jenkins J."/>
            <person name="Plott C."/>
            <person name="Lovell J."/>
            <person name="Lin Y.-M."/>
            <person name="Vaughn R."/>
            <person name="Liu B."/>
            <person name="Li W."/>
            <person name="Simpson S."/>
            <person name="Scheffler B."/>
            <person name="Saski C."/>
            <person name="Grover C."/>
            <person name="Hu G."/>
            <person name="Conover J."/>
            <person name="Carlson J."/>
            <person name="Shu S."/>
            <person name="Boston L."/>
            <person name="Williams M."/>
            <person name="Peterson D."/>
            <person name="Mcgee K."/>
            <person name="Jones D."/>
            <person name="Wendel J."/>
            <person name="Stelly D."/>
            <person name="Grimwood J."/>
            <person name="Schmutz J."/>
        </authorList>
    </citation>
    <scope>NUCLEOTIDE SEQUENCE [LARGE SCALE GENOMIC DNA]</scope>
    <source>
        <strain evidence="2">7179.01</strain>
    </source>
</reference>
<name>A0A5D2QY95_GOSTO</name>
<feature type="compositionally biased region" description="Basic and acidic residues" evidence="1">
    <location>
        <begin position="58"/>
        <end position="67"/>
    </location>
</feature>
<evidence type="ECO:0000256" key="1">
    <source>
        <dbReference type="SAM" id="MobiDB-lite"/>
    </source>
</evidence>